<name>A0ABQ8FRC0_9PEZI</name>
<evidence type="ECO:0000313" key="2">
    <source>
        <dbReference type="EMBL" id="KAH7010941.1"/>
    </source>
</evidence>
<keyword evidence="3" id="KW-1185">Reference proteome</keyword>
<dbReference type="EMBL" id="JAGTJR010000100">
    <property type="protein sequence ID" value="KAH7010941.1"/>
    <property type="molecule type" value="Genomic_DNA"/>
</dbReference>
<accession>A0ABQ8FRC0</accession>
<dbReference type="Proteomes" id="UP000774617">
    <property type="component" value="Unassembled WGS sequence"/>
</dbReference>
<feature type="compositionally biased region" description="Acidic residues" evidence="1">
    <location>
        <begin position="718"/>
        <end position="731"/>
    </location>
</feature>
<evidence type="ECO:0000313" key="3">
    <source>
        <dbReference type="Proteomes" id="UP000774617"/>
    </source>
</evidence>
<organism evidence="2 3">
    <name type="scientific">Macrophomina phaseolina</name>
    <dbReference type="NCBI Taxonomy" id="35725"/>
    <lineage>
        <taxon>Eukaryota</taxon>
        <taxon>Fungi</taxon>
        <taxon>Dikarya</taxon>
        <taxon>Ascomycota</taxon>
        <taxon>Pezizomycotina</taxon>
        <taxon>Dothideomycetes</taxon>
        <taxon>Dothideomycetes incertae sedis</taxon>
        <taxon>Botryosphaeriales</taxon>
        <taxon>Botryosphaeriaceae</taxon>
        <taxon>Macrophomina</taxon>
    </lineage>
</organism>
<dbReference type="Gene3D" id="2.60.270.50">
    <property type="match status" value="1"/>
</dbReference>
<proteinExistence type="predicted"/>
<reference evidence="2 3" key="1">
    <citation type="journal article" date="2021" name="Nat. Commun.">
        <title>Genetic determinants of endophytism in the Arabidopsis root mycobiome.</title>
        <authorList>
            <person name="Mesny F."/>
            <person name="Miyauchi S."/>
            <person name="Thiergart T."/>
            <person name="Pickel B."/>
            <person name="Atanasova L."/>
            <person name="Karlsson M."/>
            <person name="Huettel B."/>
            <person name="Barry K.W."/>
            <person name="Haridas S."/>
            <person name="Chen C."/>
            <person name="Bauer D."/>
            <person name="Andreopoulos W."/>
            <person name="Pangilinan J."/>
            <person name="LaButti K."/>
            <person name="Riley R."/>
            <person name="Lipzen A."/>
            <person name="Clum A."/>
            <person name="Drula E."/>
            <person name="Henrissat B."/>
            <person name="Kohler A."/>
            <person name="Grigoriev I.V."/>
            <person name="Martin F.M."/>
            <person name="Hacquard S."/>
        </authorList>
    </citation>
    <scope>NUCLEOTIDE SEQUENCE [LARGE SCALE GENOMIC DNA]</scope>
    <source>
        <strain evidence="2 3">MPI-SDFR-AT-0080</strain>
    </source>
</reference>
<comment type="caution">
    <text evidence="2">The sequence shown here is derived from an EMBL/GenBank/DDBJ whole genome shotgun (WGS) entry which is preliminary data.</text>
</comment>
<sequence length="850" mass="90755">MDSSSYISIENKLNCSLTFVNKGTESGYWQQNPPQTISANATSSEFQVKDKFGKFPSQPRRRRTHADGHAGLFGSEGWVQYKVDLPDAANDDAKPIVQLNFCCPCGTKDNTFSAVAKANSDPSAVDCHLFQFKESSYNKRDHPLKVTVTVSFNTGLTTRSTVLSIRVPRAVTPVRNTQGMVHLGNNLTIWEAQAAGQYEDNSDPRCAGSLFPVAVDVGDSSMRARGLELTVEIDEQLAGVPLTVQGGNDATPAVAGSRGGVVLQFARAGQYRVQVEVDPPWASATSPWGVSGNIAWRLLVAPTGQALALNATRLEFYALAGRLPRFLAQGVPVALARRAVPTSDALGEAWLERCYNNVFQRFGACYDAVRGRPAYVSSWTGGSLRLRAFLADAGGAPLVNCYDQAAILQVCLALAPAAADARWALMRNFGFIKTTNLVGRGACNNPFFLSSGAAPGKQCDNDDPRRTAFGNHAFLLLGERVVDATCSPHVATEDHAAYVRAAIQTADETRLYRLKNMAPGTVADLFECPGVSDLDGAGGAARHGAARSAPLDLDAPARRLLDLARPRAELVPRFCNADIRAAFAPADRDGSGDGGSARAPAWHVVRSDVYLAPAATLAEWVLRDADGRELSVECTVAADEVQASERFADHLQAHSAQLDSVFGPPERRRRGCGLSLAGAVGSPCPASLWVFGNVFVSVAARAPAAAPPRLRHRGHEGQDDDEGERQGDDDPAAAAAAVDAASDALFRHLDRATVDSADDALEPAILDVSCPDEVRVGDTFIVRVSADGGRPLVDVRSQEGNIILLESNDKLLTYKFAALAAGADEICFSFAHAVSLRPAGRVHRITVRDE</sequence>
<gene>
    <name evidence="2" type="ORF">B0J12DRAFT_59179</name>
</gene>
<evidence type="ECO:0000256" key="1">
    <source>
        <dbReference type="SAM" id="MobiDB-lite"/>
    </source>
</evidence>
<feature type="region of interest" description="Disordered" evidence="1">
    <location>
        <begin position="706"/>
        <end position="734"/>
    </location>
</feature>
<protein>
    <submittedName>
        <fullName evidence="2">Uncharacterized protein</fullName>
    </submittedName>
</protein>